<proteinExistence type="predicted"/>
<dbReference type="UniPathway" id="UPA00143"/>
<dbReference type="GO" id="GO:0016567">
    <property type="term" value="P:protein ubiquitination"/>
    <property type="evidence" value="ECO:0007669"/>
    <property type="project" value="UniProtKB-UniPathway"/>
</dbReference>
<dbReference type="Gene3D" id="3.30.40.10">
    <property type="entry name" value="Zinc/RING finger domain, C3HC4 (zinc finger)"/>
    <property type="match status" value="1"/>
</dbReference>
<dbReference type="InterPro" id="IPR024766">
    <property type="entry name" value="Znf_RING_H2"/>
</dbReference>
<comment type="subunit">
    <text evidence="15">Component of the DSC E3 ubiquitin ligase complex composed of dscA, dscB, dscC and dscD.</text>
</comment>
<evidence type="ECO:0000256" key="18">
    <source>
        <dbReference type="ARBA" id="ARBA00082128"/>
    </source>
</evidence>
<dbReference type="AlphaFoldDB" id="C5FJR4"/>
<dbReference type="SUPFAM" id="SSF57850">
    <property type="entry name" value="RING/U-box"/>
    <property type="match status" value="1"/>
</dbReference>
<feature type="transmembrane region" description="Helical" evidence="21">
    <location>
        <begin position="443"/>
        <end position="464"/>
    </location>
</feature>
<feature type="chain" id="PRO_5002949521" description="DSC E3 ubiquitin ligase complex subunit A" evidence="22">
    <location>
        <begin position="23"/>
        <end position="802"/>
    </location>
</feature>
<evidence type="ECO:0000256" key="3">
    <source>
        <dbReference type="ARBA" id="ARBA00004906"/>
    </source>
</evidence>
<evidence type="ECO:0000256" key="11">
    <source>
        <dbReference type="ARBA" id="ARBA00022833"/>
    </source>
</evidence>
<evidence type="ECO:0000256" key="20">
    <source>
        <dbReference type="SAM" id="MobiDB-lite"/>
    </source>
</evidence>
<dbReference type="Proteomes" id="UP000002035">
    <property type="component" value="Unassembled WGS sequence"/>
</dbReference>
<evidence type="ECO:0000256" key="1">
    <source>
        <dbReference type="ARBA" id="ARBA00000900"/>
    </source>
</evidence>
<feature type="region of interest" description="Disordered" evidence="20">
    <location>
        <begin position="703"/>
        <end position="724"/>
    </location>
</feature>
<accession>C5FJR4</accession>
<keyword evidence="13 21" id="KW-0472">Membrane</keyword>
<dbReference type="OMA" id="LEGWMRF"/>
<feature type="compositionally biased region" description="Basic and acidic residues" evidence="20">
    <location>
        <begin position="714"/>
        <end position="724"/>
    </location>
</feature>
<dbReference type="GeneID" id="9229562"/>
<keyword evidence="10" id="KW-0833">Ubl conjugation pathway</keyword>
<dbReference type="GO" id="GO:0044695">
    <property type="term" value="C:Dsc E3 ubiquitin ligase complex"/>
    <property type="evidence" value="ECO:0007669"/>
    <property type="project" value="TreeGrafter"/>
</dbReference>
<comment type="pathway">
    <text evidence="3">Protein modification; protein ubiquitination.</text>
</comment>
<dbReference type="GO" id="GO:0008270">
    <property type="term" value="F:zinc ion binding"/>
    <property type="evidence" value="ECO:0007669"/>
    <property type="project" value="UniProtKB-KW"/>
</dbReference>
<evidence type="ECO:0000313" key="24">
    <source>
        <dbReference type="EMBL" id="EEQ30925.1"/>
    </source>
</evidence>
<dbReference type="InterPro" id="IPR050731">
    <property type="entry name" value="HRD1_E3_ubiq-ligases"/>
</dbReference>
<dbReference type="STRING" id="554155.C5FJR4"/>
<dbReference type="HOGENOM" id="CLU_010475_0_0_1"/>
<feature type="compositionally biased region" description="Polar residues" evidence="20">
    <location>
        <begin position="704"/>
        <end position="713"/>
    </location>
</feature>
<evidence type="ECO:0000256" key="2">
    <source>
        <dbReference type="ARBA" id="ARBA00004127"/>
    </source>
</evidence>
<dbReference type="eggNOG" id="KOG0828">
    <property type="taxonomic scope" value="Eukaryota"/>
</dbReference>
<evidence type="ECO:0000256" key="17">
    <source>
        <dbReference type="ARBA" id="ARBA00077885"/>
    </source>
</evidence>
<evidence type="ECO:0000256" key="6">
    <source>
        <dbReference type="ARBA" id="ARBA00022692"/>
    </source>
</evidence>
<evidence type="ECO:0000313" key="25">
    <source>
        <dbReference type="Proteomes" id="UP000002035"/>
    </source>
</evidence>
<feature type="transmembrane region" description="Helical" evidence="21">
    <location>
        <begin position="385"/>
        <end position="404"/>
    </location>
</feature>
<comment type="function">
    <text evidence="14">Catalytic component of the DSC E3 ubiquitin ligase complex which is required for the srbA transcriptional activator proteolytic cleavage to release the soluble transcription factor from the membrane in low oxygen or sterol conditions. Required for growth during hypoxia and triazole drug susceptibility, as well as for virulence in a murine model of invasive pulmonary aspergillosis (IPA).</text>
</comment>
<keyword evidence="11" id="KW-0862">Zinc</keyword>
<evidence type="ECO:0000256" key="5">
    <source>
        <dbReference type="ARBA" id="ARBA00022679"/>
    </source>
</evidence>
<evidence type="ECO:0000259" key="23">
    <source>
        <dbReference type="PROSITE" id="PS50089"/>
    </source>
</evidence>
<keyword evidence="9 19" id="KW-0863">Zinc-finger</keyword>
<keyword evidence="6 21" id="KW-0812">Transmembrane</keyword>
<feature type="domain" description="RING-type" evidence="23">
    <location>
        <begin position="732"/>
        <end position="796"/>
    </location>
</feature>
<reference evidence="25" key="1">
    <citation type="journal article" date="2012" name="MBio">
        <title>Comparative genome analysis of Trichophyton rubrum and related dermatophytes reveals candidate genes involved in infection.</title>
        <authorList>
            <person name="Martinez D.A."/>
            <person name="Oliver B.G."/>
            <person name="Graeser Y."/>
            <person name="Goldberg J.M."/>
            <person name="Li W."/>
            <person name="Martinez-Rossi N.M."/>
            <person name="Monod M."/>
            <person name="Shelest E."/>
            <person name="Barton R.C."/>
            <person name="Birch E."/>
            <person name="Brakhage A.A."/>
            <person name="Chen Z."/>
            <person name="Gurr S.J."/>
            <person name="Heiman D."/>
            <person name="Heitman J."/>
            <person name="Kosti I."/>
            <person name="Rossi A."/>
            <person name="Saif S."/>
            <person name="Samalova M."/>
            <person name="Saunders C.W."/>
            <person name="Shea T."/>
            <person name="Summerbell R.C."/>
            <person name="Xu J."/>
            <person name="Young S."/>
            <person name="Zeng Q."/>
            <person name="Birren B.W."/>
            <person name="Cuomo C.A."/>
            <person name="White T.C."/>
        </authorList>
    </citation>
    <scope>NUCLEOTIDE SEQUENCE [LARGE SCALE GENOMIC DNA]</scope>
    <source>
        <strain evidence="25">ATCC MYA-4605 / CBS 113480</strain>
    </source>
</reference>
<dbReference type="EC" id="2.3.2.27" evidence="4"/>
<keyword evidence="8 22" id="KW-0732">Signal</keyword>
<feature type="signal peptide" evidence="22">
    <location>
        <begin position="1"/>
        <end position="22"/>
    </location>
</feature>
<protein>
    <recommendedName>
        <fullName evidence="16">DSC E3 ubiquitin ligase complex subunit A</fullName>
        <ecNumber evidence="4">2.3.2.27</ecNumber>
    </recommendedName>
    <alternativeName>
        <fullName evidence="17">Defective for SREBP cleavage protein A</fullName>
    </alternativeName>
    <alternativeName>
        <fullName evidence="18">RING-type E3 ubiquitin transferase dscA</fullName>
    </alternativeName>
</protein>
<evidence type="ECO:0000256" key="16">
    <source>
        <dbReference type="ARBA" id="ARBA00071072"/>
    </source>
</evidence>
<dbReference type="OrthoDB" id="9984778at2759"/>
<evidence type="ECO:0000256" key="10">
    <source>
        <dbReference type="ARBA" id="ARBA00022786"/>
    </source>
</evidence>
<sequence>MDGRRGVFIFILLFFLFTAPNPHPPSSVSIRDYKRRLADEERALASLNSSSYGDLDPLTGRWLPLAGLRDTDGYAWSLLPSVQEKARKQLQVALEASGIPDTVTLKTNITGLSLPVYHNVSGKVRGEWVHAGETEKLSRPKLNLTTIITEHEYFTREYGHNVTAPNGHIILNLHEGQGHTLGGGNRDGSGAKEIKVEMLLRSDKSLGESWTIPLYGVHFPASGGIILTTASEKYAGLAVIPHLALSNDAFELSRELLNNSLTAALSDKYNHLNTFLPWSSLSQATHPASFPSPNCEYVMYLQQHALMSRGKTIPGSVIESIEQELRFPTGAPIPNPPALVLSGLIFSPDCGFVLETKASPEYPPTDELYLVGLKQEEYSKYTGRFIAIIAGVLASQILLLMKQMKESSTPSTRSRVSFYTIAMMSMGDALFMSFMLLELYSETSFLLLTATSFLTFFGVSFLGMKFQIEIWLVQAPERREQQQRRRQQTAETQPTHETLPLPVTTPRPTDTGATPVILPPDQDENPRTVNSTPSDQSDDTANAGAMYSRFYFLLFSLLFFSSWALFWPNRLRTIYTNTLSFIYLSFWTPQIYRNIMRNCRKALRWEFVAGQSFLRLFPFLYFYFIPQNVLLIRADGITTLLLTSWIWIQIWSLVSQDILGPRFFVPKSWVPPAYDYHPILRDTSASGSADDLEAGDTLPISSLRAEQSEPSPTSRDEVKEVDTRQDRRDFSCAICMQDINVPVIAGDGNSTGAGVASGATHLFSRRAYMVTPCRHIFHSQCLETWMRLRLQCPICRESIPPI</sequence>
<dbReference type="SMART" id="SM00184">
    <property type="entry name" value="RING"/>
    <property type="match status" value="1"/>
</dbReference>
<feature type="transmembrane region" description="Helical" evidence="21">
    <location>
        <begin position="550"/>
        <end position="568"/>
    </location>
</feature>
<dbReference type="VEuPathDB" id="FungiDB:MCYG_03744"/>
<evidence type="ECO:0000256" key="7">
    <source>
        <dbReference type="ARBA" id="ARBA00022723"/>
    </source>
</evidence>
<dbReference type="InterPro" id="IPR021319">
    <property type="entry name" value="DUF2921"/>
</dbReference>
<evidence type="ECO:0000256" key="9">
    <source>
        <dbReference type="ARBA" id="ARBA00022771"/>
    </source>
</evidence>
<dbReference type="GO" id="GO:0061630">
    <property type="term" value="F:ubiquitin protein ligase activity"/>
    <property type="evidence" value="ECO:0007669"/>
    <property type="project" value="UniProtKB-EC"/>
</dbReference>
<dbReference type="Pfam" id="PF11145">
    <property type="entry name" value="DUF2921"/>
    <property type="match status" value="2"/>
</dbReference>
<feature type="compositionally biased region" description="Low complexity" evidence="20">
    <location>
        <begin position="489"/>
        <end position="511"/>
    </location>
</feature>
<dbReference type="EMBL" id="DS995703">
    <property type="protein sequence ID" value="EEQ30925.1"/>
    <property type="molecule type" value="Genomic_DNA"/>
</dbReference>
<dbReference type="GO" id="GO:0043161">
    <property type="term" value="P:proteasome-mediated ubiquitin-dependent protein catabolic process"/>
    <property type="evidence" value="ECO:0007669"/>
    <property type="project" value="TreeGrafter"/>
</dbReference>
<dbReference type="PANTHER" id="PTHR22763:SF162">
    <property type="entry name" value="TRANSMEMBRANE E3 UBIQUITIN-PROTEIN LIGASE 1"/>
    <property type="match status" value="1"/>
</dbReference>
<dbReference type="PANTHER" id="PTHR22763">
    <property type="entry name" value="RING ZINC FINGER PROTEIN"/>
    <property type="match status" value="1"/>
</dbReference>
<keyword evidence="25" id="KW-1185">Reference proteome</keyword>
<keyword evidence="5" id="KW-0808">Transferase</keyword>
<evidence type="ECO:0000256" key="8">
    <source>
        <dbReference type="ARBA" id="ARBA00022729"/>
    </source>
</evidence>
<evidence type="ECO:0000256" key="22">
    <source>
        <dbReference type="SAM" id="SignalP"/>
    </source>
</evidence>
<keyword evidence="7" id="KW-0479">Metal-binding</keyword>
<evidence type="ECO:0000256" key="19">
    <source>
        <dbReference type="PROSITE-ProRule" id="PRU00175"/>
    </source>
</evidence>
<evidence type="ECO:0000256" key="15">
    <source>
        <dbReference type="ARBA" id="ARBA00063126"/>
    </source>
</evidence>
<dbReference type="Pfam" id="PF12678">
    <property type="entry name" value="zf-rbx1"/>
    <property type="match status" value="1"/>
</dbReference>
<organism evidence="24 25">
    <name type="scientific">Arthroderma otae (strain ATCC MYA-4605 / CBS 113480)</name>
    <name type="common">Microsporum canis</name>
    <dbReference type="NCBI Taxonomy" id="554155"/>
    <lineage>
        <taxon>Eukaryota</taxon>
        <taxon>Fungi</taxon>
        <taxon>Dikarya</taxon>
        <taxon>Ascomycota</taxon>
        <taxon>Pezizomycotina</taxon>
        <taxon>Eurotiomycetes</taxon>
        <taxon>Eurotiomycetidae</taxon>
        <taxon>Onygenales</taxon>
        <taxon>Arthrodermataceae</taxon>
        <taxon>Microsporum</taxon>
    </lineage>
</organism>
<evidence type="ECO:0000256" key="12">
    <source>
        <dbReference type="ARBA" id="ARBA00022989"/>
    </source>
</evidence>
<dbReference type="PROSITE" id="PS50089">
    <property type="entry name" value="ZF_RING_2"/>
    <property type="match status" value="1"/>
</dbReference>
<feature type="region of interest" description="Disordered" evidence="20">
    <location>
        <begin position="481"/>
        <end position="540"/>
    </location>
</feature>
<name>C5FJR4_ARTOC</name>
<feature type="transmembrane region" description="Helical" evidence="21">
    <location>
        <begin position="416"/>
        <end position="437"/>
    </location>
</feature>
<dbReference type="InterPro" id="IPR013083">
    <property type="entry name" value="Znf_RING/FYVE/PHD"/>
</dbReference>
<dbReference type="FunFam" id="3.30.40.10:FF:000626">
    <property type="entry name" value="Transmembrane ubiquitin ligase 1"/>
    <property type="match status" value="1"/>
</dbReference>
<evidence type="ECO:0000256" key="4">
    <source>
        <dbReference type="ARBA" id="ARBA00012483"/>
    </source>
</evidence>
<keyword evidence="12 21" id="KW-1133">Transmembrane helix</keyword>
<dbReference type="InterPro" id="IPR001841">
    <property type="entry name" value="Znf_RING"/>
</dbReference>
<dbReference type="GO" id="GO:0012505">
    <property type="term" value="C:endomembrane system"/>
    <property type="evidence" value="ECO:0007669"/>
    <property type="project" value="UniProtKB-SubCell"/>
</dbReference>
<evidence type="ECO:0000256" key="21">
    <source>
        <dbReference type="SAM" id="Phobius"/>
    </source>
</evidence>
<dbReference type="RefSeq" id="XP_002848238.1">
    <property type="nucleotide sequence ID" value="XM_002848192.1"/>
</dbReference>
<evidence type="ECO:0000256" key="14">
    <source>
        <dbReference type="ARBA" id="ARBA00056116"/>
    </source>
</evidence>
<evidence type="ECO:0000256" key="13">
    <source>
        <dbReference type="ARBA" id="ARBA00023136"/>
    </source>
</evidence>
<feature type="transmembrane region" description="Helical" evidence="21">
    <location>
        <begin position="604"/>
        <end position="624"/>
    </location>
</feature>
<comment type="catalytic activity">
    <reaction evidence="1">
        <text>S-ubiquitinyl-[E2 ubiquitin-conjugating enzyme]-L-cysteine + [acceptor protein]-L-lysine = [E2 ubiquitin-conjugating enzyme]-L-cysteine + N(6)-ubiquitinyl-[acceptor protein]-L-lysine.</text>
        <dbReference type="EC" id="2.3.2.27"/>
    </reaction>
</comment>
<comment type="subcellular location">
    <subcellularLocation>
        <location evidence="2">Endomembrane system</location>
        <topology evidence="2">Multi-pass membrane protein</topology>
    </subcellularLocation>
</comment>
<gene>
    <name evidence="24" type="ORF">MCYG_03744</name>
</gene>